<accession>A0A1I7MS76</accession>
<keyword evidence="2 6" id="KW-0238">DNA-binding</keyword>
<dbReference type="GO" id="GO:0003700">
    <property type="term" value="F:DNA-binding transcription factor activity"/>
    <property type="evidence" value="ECO:0007669"/>
    <property type="project" value="TreeGrafter"/>
</dbReference>
<dbReference type="EMBL" id="FPCG01000013">
    <property type="protein sequence ID" value="SFV24782.1"/>
    <property type="molecule type" value="Genomic_DNA"/>
</dbReference>
<organism evidence="6 7">
    <name type="scientific">Micrococcus terreus</name>
    <dbReference type="NCBI Taxonomy" id="574650"/>
    <lineage>
        <taxon>Bacteria</taxon>
        <taxon>Bacillati</taxon>
        <taxon>Actinomycetota</taxon>
        <taxon>Actinomycetes</taxon>
        <taxon>Micrococcales</taxon>
        <taxon>Micrococcaceae</taxon>
        <taxon>Micrococcus</taxon>
    </lineage>
</organism>
<protein>
    <submittedName>
        <fullName evidence="6">DNA-binding transcriptional regulator, IclR family</fullName>
    </submittedName>
</protein>
<dbReference type="SMART" id="SM00346">
    <property type="entry name" value="HTH_ICLR"/>
    <property type="match status" value="1"/>
</dbReference>
<evidence type="ECO:0000313" key="7">
    <source>
        <dbReference type="Proteomes" id="UP000198881"/>
    </source>
</evidence>
<dbReference type="SUPFAM" id="SSF55781">
    <property type="entry name" value="GAF domain-like"/>
    <property type="match status" value="1"/>
</dbReference>
<dbReference type="OrthoDB" id="7274111at2"/>
<dbReference type="SUPFAM" id="SSF46785">
    <property type="entry name" value="Winged helix' DNA-binding domain"/>
    <property type="match status" value="1"/>
</dbReference>
<dbReference type="InterPro" id="IPR005471">
    <property type="entry name" value="Tscrpt_reg_IclR_N"/>
</dbReference>
<name>A0A1I7MS76_9MICC</name>
<dbReference type="InterPro" id="IPR036388">
    <property type="entry name" value="WH-like_DNA-bd_sf"/>
</dbReference>
<evidence type="ECO:0000313" key="6">
    <source>
        <dbReference type="EMBL" id="SFV24782.1"/>
    </source>
</evidence>
<sequence length="219" mass="23192">MTSPSAPSTRTVDRALNLLAIVTEHPPLSLADAARQTDLATSTALRLLRSLETAGLVMRDDDGRFRPGSRLLQLGARAFSREPLIALAQVPMEQVVERTGESVYLSIPGPAGTAMYIKIVEGTHSVRHTNWVGRSVPLEGTAVGQVLRGEIPARQFALIQDTVESDVTALSAPVTVHGTVVGALSTLVPTYRCTDELAERCGQALVEATQSLAGALSGE</sequence>
<evidence type="ECO:0000256" key="3">
    <source>
        <dbReference type="ARBA" id="ARBA00023163"/>
    </source>
</evidence>
<dbReference type="Pfam" id="PF01614">
    <property type="entry name" value="IclR_C"/>
    <property type="match status" value="1"/>
</dbReference>
<dbReference type="InterPro" id="IPR036390">
    <property type="entry name" value="WH_DNA-bd_sf"/>
</dbReference>
<dbReference type="InterPro" id="IPR014757">
    <property type="entry name" value="Tscrpt_reg_IclR_C"/>
</dbReference>
<dbReference type="Pfam" id="PF09339">
    <property type="entry name" value="HTH_IclR"/>
    <property type="match status" value="1"/>
</dbReference>
<proteinExistence type="predicted"/>
<keyword evidence="3" id="KW-0804">Transcription</keyword>
<evidence type="ECO:0000259" key="4">
    <source>
        <dbReference type="PROSITE" id="PS51077"/>
    </source>
</evidence>
<feature type="domain" description="HTH iclR-type" evidence="4">
    <location>
        <begin position="9"/>
        <end position="69"/>
    </location>
</feature>
<dbReference type="Proteomes" id="UP000198881">
    <property type="component" value="Unassembled WGS sequence"/>
</dbReference>
<dbReference type="InterPro" id="IPR050707">
    <property type="entry name" value="HTH_MetabolicPath_Reg"/>
</dbReference>
<dbReference type="Gene3D" id="3.30.450.40">
    <property type="match status" value="2"/>
</dbReference>
<dbReference type="Gene3D" id="1.10.10.10">
    <property type="entry name" value="Winged helix-like DNA-binding domain superfamily/Winged helix DNA-binding domain"/>
    <property type="match status" value="1"/>
</dbReference>
<reference evidence="6 7" key="1">
    <citation type="submission" date="2016-10" db="EMBL/GenBank/DDBJ databases">
        <authorList>
            <person name="de Groot N.N."/>
        </authorList>
    </citation>
    <scope>NUCLEOTIDE SEQUENCE [LARGE SCALE GENOMIC DNA]</scope>
    <source>
        <strain evidence="6 7">CGMCC 1.7054</strain>
    </source>
</reference>
<keyword evidence="7" id="KW-1185">Reference proteome</keyword>
<dbReference type="STRING" id="574650.SAMN04487966_11343"/>
<dbReference type="AlphaFoldDB" id="A0A1I7MS76"/>
<evidence type="ECO:0000256" key="1">
    <source>
        <dbReference type="ARBA" id="ARBA00023015"/>
    </source>
</evidence>
<keyword evidence="1" id="KW-0805">Transcription regulation</keyword>
<evidence type="ECO:0000256" key="2">
    <source>
        <dbReference type="ARBA" id="ARBA00023125"/>
    </source>
</evidence>
<dbReference type="GO" id="GO:0003677">
    <property type="term" value="F:DNA binding"/>
    <property type="evidence" value="ECO:0007669"/>
    <property type="project" value="UniProtKB-KW"/>
</dbReference>
<dbReference type="PANTHER" id="PTHR30136:SF35">
    <property type="entry name" value="HTH-TYPE TRANSCRIPTIONAL REGULATOR RV1719"/>
    <property type="match status" value="1"/>
</dbReference>
<evidence type="ECO:0000259" key="5">
    <source>
        <dbReference type="PROSITE" id="PS51078"/>
    </source>
</evidence>
<dbReference type="GO" id="GO:0045892">
    <property type="term" value="P:negative regulation of DNA-templated transcription"/>
    <property type="evidence" value="ECO:0007669"/>
    <property type="project" value="TreeGrafter"/>
</dbReference>
<dbReference type="InterPro" id="IPR029016">
    <property type="entry name" value="GAF-like_dom_sf"/>
</dbReference>
<dbReference type="RefSeq" id="WP_091699367.1">
    <property type="nucleotide sequence ID" value="NZ_FPCG01000013.1"/>
</dbReference>
<dbReference type="PROSITE" id="PS51077">
    <property type="entry name" value="HTH_ICLR"/>
    <property type="match status" value="1"/>
</dbReference>
<dbReference type="PROSITE" id="PS51078">
    <property type="entry name" value="ICLR_ED"/>
    <property type="match status" value="1"/>
</dbReference>
<dbReference type="PANTHER" id="PTHR30136">
    <property type="entry name" value="HELIX-TURN-HELIX TRANSCRIPTIONAL REGULATOR, ICLR FAMILY"/>
    <property type="match status" value="1"/>
</dbReference>
<gene>
    <name evidence="6" type="ORF">SAMN04487966_11343</name>
</gene>
<feature type="domain" description="IclR-ED" evidence="5">
    <location>
        <begin position="70"/>
        <end position="219"/>
    </location>
</feature>